<dbReference type="STRING" id="1423720.FC67_GL000368"/>
<organism evidence="1 2">
    <name type="scientific">Companilactobacillus alimentarius DSM 20249</name>
    <dbReference type="NCBI Taxonomy" id="1423720"/>
    <lineage>
        <taxon>Bacteria</taxon>
        <taxon>Bacillati</taxon>
        <taxon>Bacillota</taxon>
        <taxon>Bacilli</taxon>
        <taxon>Lactobacillales</taxon>
        <taxon>Lactobacillaceae</taxon>
        <taxon>Companilactobacillus</taxon>
    </lineage>
</organism>
<proteinExistence type="predicted"/>
<dbReference type="AlphaFoldDB" id="A0A2K9HS29"/>
<dbReference type="KEGG" id="lali:LA20249_11450"/>
<accession>A0A2K9HS29</accession>
<name>A0A2K9HS29_9LACO</name>
<dbReference type="RefSeq" id="WP_057738183.1">
    <property type="nucleotide sequence ID" value="NZ_AZDQ01000015.1"/>
</dbReference>
<sequence>MTQENYVTKNSYTRAEADLLIAISEWVSAIGQLPESKALALDDLAAIQAKQVLQQPLPGQLSFPTHTPSVYLSGLIYLVDVYLDLSKHLPPAHAINNDLNNVETKYVQVELANALKAKLDEDYQLADKA</sequence>
<protein>
    <submittedName>
        <fullName evidence="1">Uncharacterized protein</fullName>
    </submittedName>
</protein>
<dbReference type="Proteomes" id="UP000234653">
    <property type="component" value="Plasmid pLDW-11"/>
</dbReference>
<gene>
    <name evidence="1" type="ORF">LA20249_11450</name>
</gene>
<reference evidence="1 2" key="1">
    <citation type="submission" date="2016-12" db="EMBL/GenBank/DDBJ databases">
        <title>The whole genome sequencing and assembly of Lactobacillus alimentarius DSM 20249T strain.</title>
        <authorList>
            <person name="Lee Y.-J."/>
            <person name="Yi H."/>
            <person name="Bahn Y.-S."/>
            <person name="Kim J.F."/>
            <person name="Lee D.-W."/>
        </authorList>
    </citation>
    <scope>NUCLEOTIDE SEQUENCE [LARGE SCALE GENOMIC DNA]</scope>
    <source>
        <strain evidence="1 2">DSM 20249</strain>
        <plasmid evidence="2">pldw-11</plasmid>
    </source>
</reference>
<evidence type="ECO:0000313" key="1">
    <source>
        <dbReference type="EMBL" id="AUI72882.1"/>
    </source>
</evidence>
<evidence type="ECO:0000313" key="2">
    <source>
        <dbReference type="Proteomes" id="UP000234653"/>
    </source>
</evidence>
<dbReference type="EMBL" id="CP018868">
    <property type="protein sequence ID" value="AUI72882.1"/>
    <property type="molecule type" value="Genomic_DNA"/>
</dbReference>
<geneLocation type="plasmid" evidence="2">
    <name>pldw-11</name>
</geneLocation>
<keyword evidence="2" id="KW-1185">Reference proteome</keyword>
<keyword evidence="1" id="KW-0614">Plasmid</keyword>